<keyword evidence="2" id="KW-1185">Reference proteome</keyword>
<evidence type="ECO:0000313" key="1">
    <source>
        <dbReference type="EMBL" id="QQB21997.1"/>
    </source>
</evidence>
<organism evidence="1 2">
    <name type="scientific">Aeromonas jandaei</name>
    <dbReference type="NCBI Taxonomy" id="650"/>
    <lineage>
        <taxon>Bacteria</taxon>
        <taxon>Pseudomonadati</taxon>
        <taxon>Pseudomonadota</taxon>
        <taxon>Gammaproteobacteria</taxon>
        <taxon>Aeromonadales</taxon>
        <taxon>Aeromonadaceae</taxon>
        <taxon>Aeromonas</taxon>
    </lineage>
</organism>
<evidence type="ECO:0000313" key="2">
    <source>
        <dbReference type="Proteomes" id="UP000595481"/>
    </source>
</evidence>
<protein>
    <recommendedName>
        <fullName evidence="3">Lipoprotein</fullName>
    </recommendedName>
</protein>
<dbReference type="Proteomes" id="UP000595481">
    <property type="component" value="Chromosome"/>
</dbReference>
<proteinExistence type="predicted"/>
<evidence type="ECO:0008006" key="3">
    <source>
        <dbReference type="Google" id="ProtNLM"/>
    </source>
</evidence>
<name>A0A7T4DQW9_AERJA</name>
<reference evidence="1 2" key="1">
    <citation type="submission" date="2020-12" db="EMBL/GenBank/DDBJ databases">
        <title>FDA dAtabase for Regulatory Grade micrObial Sequences (FDA-ARGOS): Supporting development and validation of Infectious Disease Dx tests.</title>
        <authorList>
            <person name="Sproer C."/>
            <person name="Gronow S."/>
            <person name="Severitt S."/>
            <person name="Schroder I."/>
            <person name="Tallon L."/>
            <person name="Sadzewicz L."/>
            <person name="Zhao X."/>
            <person name="Boylan J."/>
            <person name="Ott S."/>
            <person name="Bowen H."/>
            <person name="Vavikolanu K."/>
            <person name="Mehta A."/>
            <person name="Aluvathingal J."/>
            <person name="Nadendla S."/>
            <person name="Lowell S."/>
            <person name="Myers T."/>
            <person name="Yan Y."/>
            <person name="Sichtig H."/>
        </authorList>
    </citation>
    <scope>NUCLEOTIDE SEQUENCE [LARGE SCALE GENOMIC DNA]</scope>
    <source>
        <strain evidence="1 2">FDAARGOS_986</strain>
    </source>
</reference>
<accession>A0A7T4DQW9</accession>
<gene>
    <name evidence="1" type="ORF">I6H43_11170</name>
</gene>
<sequence>MCNKALLALACTAALSACDGEKAANSIAKRLPLDLPEVGVHEANLLGRDKDGAPLKMIAGAEGFALVYPERNKEQRWGVWAEMEKNDTASQWLGKTGKDADKDGIYPISVIRDSERGLTHSGSSESNYHLISFKEQEVVNLKGQTEKLRAFDFATNGLKFGDNTEIFAGWRGQISTRKLASLSIENGARWSEADYKGETDAMVGDIKTSNNSGALTVEIQFPYHGCTLVGTGTASAGLSALTFTGFADPKCNFNREMVGAGYIADKWLKGLKAAKNGEIAYSTVIKHPQTSKETLVIGFPEMNGFVLMADKQP</sequence>
<dbReference type="EMBL" id="CP066092">
    <property type="protein sequence ID" value="QQB21997.1"/>
    <property type="molecule type" value="Genomic_DNA"/>
</dbReference>
<dbReference type="PROSITE" id="PS51257">
    <property type="entry name" value="PROKAR_LIPOPROTEIN"/>
    <property type="match status" value="1"/>
</dbReference>